<dbReference type="SUPFAM" id="SSF103473">
    <property type="entry name" value="MFS general substrate transporter"/>
    <property type="match status" value="1"/>
</dbReference>
<evidence type="ECO:0000256" key="1">
    <source>
        <dbReference type="ARBA" id="ARBA00004141"/>
    </source>
</evidence>
<dbReference type="GO" id="GO:0016020">
    <property type="term" value="C:membrane"/>
    <property type="evidence" value="ECO:0007669"/>
    <property type="project" value="UniProtKB-SubCell"/>
</dbReference>
<dbReference type="Gene3D" id="1.20.1720.10">
    <property type="entry name" value="Multidrug resistance protein D"/>
    <property type="match status" value="1"/>
</dbReference>
<evidence type="ECO:0000256" key="5">
    <source>
        <dbReference type="SAM" id="Phobius"/>
    </source>
</evidence>
<dbReference type="InterPro" id="IPR036259">
    <property type="entry name" value="MFS_trans_sf"/>
</dbReference>
<dbReference type="Proteomes" id="UP000297777">
    <property type="component" value="Unassembled WGS sequence"/>
</dbReference>
<evidence type="ECO:0000313" key="7">
    <source>
        <dbReference type="EMBL" id="TGO12599.1"/>
    </source>
</evidence>
<evidence type="ECO:0000256" key="3">
    <source>
        <dbReference type="ARBA" id="ARBA00022989"/>
    </source>
</evidence>
<dbReference type="EMBL" id="PQXH01000085">
    <property type="protein sequence ID" value="TGO12599.1"/>
    <property type="molecule type" value="Genomic_DNA"/>
</dbReference>
<accession>A0A4Z1EN41</accession>
<keyword evidence="4 5" id="KW-0472">Membrane</keyword>
<proteinExistence type="predicted"/>
<feature type="transmembrane region" description="Helical" evidence="5">
    <location>
        <begin position="73"/>
        <end position="97"/>
    </location>
</feature>
<feature type="transmembrane region" description="Helical" evidence="5">
    <location>
        <begin position="109"/>
        <end position="128"/>
    </location>
</feature>
<feature type="transmembrane region" description="Helical" evidence="5">
    <location>
        <begin position="170"/>
        <end position="187"/>
    </location>
</feature>
<dbReference type="PANTHER" id="PTHR23502:SF60">
    <property type="entry name" value="MAJOR FACILITATOR SUPERFAMILY (MFS) PROFILE DOMAIN-CONTAINING PROTEIN-RELATED"/>
    <property type="match status" value="1"/>
</dbReference>
<evidence type="ECO:0000259" key="6">
    <source>
        <dbReference type="PROSITE" id="PS50850"/>
    </source>
</evidence>
<dbReference type="PANTHER" id="PTHR23502">
    <property type="entry name" value="MAJOR FACILITATOR SUPERFAMILY"/>
    <property type="match status" value="1"/>
</dbReference>
<keyword evidence="3 5" id="KW-1133">Transmembrane helix</keyword>
<evidence type="ECO:0000313" key="8">
    <source>
        <dbReference type="Proteomes" id="UP000297777"/>
    </source>
</evidence>
<organism evidence="7 8">
    <name type="scientific">Botrytis tulipae</name>
    <dbReference type="NCBI Taxonomy" id="87230"/>
    <lineage>
        <taxon>Eukaryota</taxon>
        <taxon>Fungi</taxon>
        <taxon>Dikarya</taxon>
        <taxon>Ascomycota</taxon>
        <taxon>Pezizomycotina</taxon>
        <taxon>Leotiomycetes</taxon>
        <taxon>Helotiales</taxon>
        <taxon>Sclerotiniaceae</taxon>
        <taxon>Botrytis</taxon>
    </lineage>
</organism>
<gene>
    <name evidence="7" type="ORF">BTUL_0085g00080</name>
</gene>
<dbReference type="InterPro" id="IPR011701">
    <property type="entry name" value="MFS"/>
</dbReference>
<feature type="domain" description="Major facilitator superfamily (MFS) profile" evidence="6">
    <location>
        <begin position="75"/>
        <end position="205"/>
    </location>
</feature>
<dbReference type="AlphaFoldDB" id="A0A4Z1EN41"/>
<dbReference type="InterPro" id="IPR020846">
    <property type="entry name" value="MFS_dom"/>
</dbReference>
<comment type="subcellular location">
    <subcellularLocation>
        <location evidence="1">Membrane</location>
        <topology evidence="1">Multi-pass membrane protein</topology>
    </subcellularLocation>
</comment>
<sequence length="205" mass="22210">MSTATEKGIVSLDHKNVQVLAGQKQDVEDVQPVLDPDDETSRYLETLRNEYGSTWNGPDDPENPYNWPSWRKVAIGVIFFLGQLVTLMSASTIVAALGDISRDLKIDNYTAQIVFSTSFLSLAIGIFVTAAFSEVTGRKGIWLSCNAWYILWNALCPLGSSKTLMIMGRLMTGIGASGVITLTGPVIPDMSGKREGGKSLAIASF</sequence>
<dbReference type="PROSITE" id="PS50850">
    <property type="entry name" value="MFS"/>
    <property type="match status" value="1"/>
</dbReference>
<name>A0A4Z1EN41_9HELO</name>
<evidence type="ECO:0000256" key="2">
    <source>
        <dbReference type="ARBA" id="ARBA00022692"/>
    </source>
</evidence>
<keyword evidence="8" id="KW-1185">Reference proteome</keyword>
<evidence type="ECO:0000256" key="4">
    <source>
        <dbReference type="ARBA" id="ARBA00023136"/>
    </source>
</evidence>
<protein>
    <recommendedName>
        <fullName evidence="6">Major facilitator superfamily (MFS) profile domain-containing protein</fullName>
    </recommendedName>
</protein>
<dbReference type="Pfam" id="PF07690">
    <property type="entry name" value="MFS_1"/>
    <property type="match status" value="1"/>
</dbReference>
<dbReference type="OrthoDB" id="6770063at2759"/>
<reference evidence="7 8" key="1">
    <citation type="submission" date="2017-12" db="EMBL/GenBank/DDBJ databases">
        <title>Comparative genomics of Botrytis spp.</title>
        <authorList>
            <person name="Valero-Jimenez C.A."/>
            <person name="Tapia P."/>
            <person name="Veloso J."/>
            <person name="Silva-Moreno E."/>
            <person name="Staats M."/>
            <person name="Valdes J.H."/>
            <person name="Van Kan J.A.L."/>
        </authorList>
    </citation>
    <scope>NUCLEOTIDE SEQUENCE [LARGE SCALE GENOMIC DNA]</scope>
    <source>
        <strain evidence="7 8">Bt9001</strain>
    </source>
</reference>
<dbReference type="GO" id="GO:0022857">
    <property type="term" value="F:transmembrane transporter activity"/>
    <property type="evidence" value="ECO:0007669"/>
    <property type="project" value="InterPro"/>
</dbReference>
<keyword evidence="2 5" id="KW-0812">Transmembrane</keyword>
<comment type="caution">
    <text evidence="7">The sequence shown here is derived from an EMBL/GenBank/DDBJ whole genome shotgun (WGS) entry which is preliminary data.</text>
</comment>